<evidence type="ECO:0000256" key="7">
    <source>
        <dbReference type="SAM" id="Phobius"/>
    </source>
</evidence>
<dbReference type="PANTHER" id="PTHR34584">
    <property type="entry name" value="NA(+)/H(+) ANTIPORTER SUBUNIT E1"/>
    <property type="match status" value="1"/>
</dbReference>
<keyword evidence="3" id="KW-1003">Cell membrane</keyword>
<evidence type="ECO:0000256" key="1">
    <source>
        <dbReference type="ARBA" id="ARBA00004651"/>
    </source>
</evidence>
<comment type="caution">
    <text evidence="8">The sequence shown here is derived from an EMBL/GenBank/DDBJ whole genome shotgun (WGS) entry which is preliminary data.</text>
</comment>
<evidence type="ECO:0000256" key="3">
    <source>
        <dbReference type="ARBA" id="ARBA00022475"/>
    </source>
</evidence>
<evidence type="ECO:0000256" key="4">
    <source>
        <dbReference type="ARBA" id="ARBA00022692"/>
    </source>
</evidence>
<evidence type="ECO:0000256" key="6">
    <source>
        <dbReference type="ARBA" id="ARBA00023136"/>
    </source>
</evidence>
<name>A0AAP4FDY8_9MICC</name>
<dbReference type="PANTHER" id="PTHR34584:SF1">
    <property type="entry name" value="NA(+)_H(+) ANTIPORTER SUBUNIT E1"/>
    <property type="match status" value="1"/>
</dbReference>
<gene>
    <name evidence="8" type="ORF">QP116_08985</name>
</gene>
<dbReference type="Pfam" id="PF01899">
    <property type="entry name" value="MNHE"/>
    <property type="match status" value="1"/>
</dbReference>
<dbReference type="InterPro" id="IPR002758">
    <property type="entry name" value="Cation_antiport_E"/>
</dbReference>
<feature type="transmembrane region" description="Helical" evidence="7">
    <location>
        <begin position="70"/>
        <end position="90"/>
    </location>
</feature>
<protein>
    <submittedName>
        <fullName evidence="8">Na+/H+ antiporter subunit E</fullName>
    </submittedName>
</protein>
<accession>A0AAP4FDY8</accession>
<evidence type="ECO:0000256" key="5">
    <source>
        <dbReference type="ARBA" id="ARBA00022989"/>
    </source>
</evidence>
<comment type="subcellular location">
    <subcellularLocation>
        <location evidence="1">Cell membrane</location>
        <topology evidence="1">Multi-pass membrane protein</topology>
    </subcellularLocation>
</comment>
<comment type="similarity">
    <text evidence="2">Belongs to the CPA3 antiporters (TC 2.A.63) subunit E family.</text>
</comment>
<organism evidence="8 9">
    <name type="scientific">Pseudoglutamicibacter cumminsii</name>
    <dbReference type="NCBI Taxonomy" id="156979"/>
    <lineage>
        <taxon>Bacteria</taxon>
        <taxon>Bacillati</taxon>
        <taxon>Actinomycetota</taxon>
        <taxon>Actinomycetes</taxon>
        <taxon>Micrococcales</taxon>
        <taxon>Micrococcaceae</taxon>
        <taxon>Pseudoglutamicibacter</taxon>
    </lineage>
</organism>
<dbReference type="AlphaFoldDB" id="A0AAP4FDY8"/>
<dbReference type="NCBIfam" id="NF006521">
    <property type="entry name" value="PRK08965.1-5"/>
    <property type="match status" value="1"/>
</dbReference>
<evidence type="ECO:0000256" key="2">
    <source>
        <dbReference type="ARBA" id="ARBA00006228"/>
    </source>
</evidence>
<evidence type="ECO:0000313" key="8">
    <source>
        <dbReference type="EMBL" id="MDK6275861.1"/>
    </source>
</evidence>
<keyword evidence="4 7" id="KW-0812">Transmembrane</keyword>
<keyword evidence="5 7" id="KW-1133">Transmembrane helix</keyword>
<dbReference type="RefSeq" id="WP_285333520.1">
    <property type="nucleotide sequence ID" value="NZ_JASODW010000014.1"/>
</dbReference>
<proteinExistence type="inferred from homology"/>
<keyword evidence="6 7" id="KW-0472">Membrane</keyword>
<reference evidence="8" key="1">
    <citation type="submission" date="2023-05" db="EMBL/GenBank/DDBJ databases">
        <title>Cataloging the Phylogenetic Diversity of Human Bladder Bacteria.</title>
        <authorList>
            <person name="Du J."/>
        </authorList>
    </citation>
    <scope>NUCLEOTIDE SEQUENCE</scope>
    <source>
        <strain evidence="8">UMB9978</strain>
    </source>
</reference>
<sequence length="223" mass="25205">MSRFVKSMRRLLVELPLLVWLVVVWCILWQSFAFANILFGLALSLIILRVFRLPPVVLSGRFSPIRGLAFMGWFVGQIVSGSLQVTWVSWRQGKNVTNAVVEVPLRTRDDLLMTAVGHVASLIPGSLVVDVDRRHGTLYLHVLGIRNTDEANRFRADVLEIERRLIYVMGSRNELDLLRKEELRVARELVAARREADGWHSVDAAVDAEHAVEAERSEGGSVR</sequence>
<dbReference type="EMBL" id="JASODW010000014">
    <property type="protein sequence ID" value="MDK6275861.1"/>
    <property type="molecule type" value="Genomic_DNA"/>
</dbReference>
<feature type="transmembrane region" description="Helical" evidence="7">
    <location>
        <begin position="37"/>
        <end position="58"/>
    </location>
</feature>
<dbReference type="Proteomes" id="UP001240483">
    <property type="component" value="Unassembled WGS sequence"/>
</dbReference>
<dbReference type="GO" id="GO:0008324">
    <property type="term" value="F:monoatomic cation transmembrane transporter activity"/>
    <property type="evidence" value="ECO:0007669"/>
    <property type="project" value="InterPro"/>
</dbReference>
<evidence type="ECO:0000313" key="9">
    <source>
        <dbReference type="Proteomes" id="UP001240483"/>
    </source>
</evidence>
<dbReference type="GO" id="GO:0005886">
    <property type="term" value="C:plasma membrane"/>
    <property type="evidence" value="ECO:0007669"/>
    <property type="project" value="UniProtKB-SubCell"/>
</dbReference>
<feature type="transmembrane region" description="Helical" evidence="7">
    <location>
        <begin position="12"/>
        <end position="31"/>
    </location>
</feature>